<dbReference type="AlphaFoldDB" id="A0AAV3PKT1"/>
<name>A0AAV3PKT1_LITER</name>
<reference evidence="1 2" key="1">
    <citation type="submission" date="2024-01" db="EMBL/GenBank/DDBJ databases">
        <title>The complete chloroplast genome sequence of Lithospermum erythrorhizon: insights into the phylogenetic relationship among Boraginaceae species and the maternal lineages of purple gromwells.</title>
        <authorList>
            <person name="Okada T."/>
            <person name="Watanabe K."/>
        </authorList>
    </citation>
    <scope>NUCLEOTIDE SEQUENCE [LARGE SCALE GENOMIC DNA]</scope>
</reference>
<sequence>MGRQTETADHRLSLRIEVTTLFPSLAQQEVVEEEILHLREEVAIEVPQEQAGPSTPRLPRYSCLLLMEPLCWPDKRIIWRLTTTPSGTRLRV</sequence>
<gene>
    <name evidence="1" type="ORF">LIER_37138</name>
</gene>
<protein>
    <submittedName>
        <fullName evidence="1">Uncharacterized protein</fullName>
    </submittedName>
</protein>
<evidence type="ECO:0000313" key="1">
    <source>
        <dbReference type="EMBL" id="GAA0150597.1"/>
    </source>
</evidence>
<proteinExistence type="predicted"/>
<comment type="caution">
    <text evidence="1">The sequence shown here is derived from an EMBL/GenBank/DDBJ whole genome shotgun (WGS) entry which is preliminary data.</text>
</comment>
<accession>A0AAV3PKT1</accession>
<evidence type="ECO:0000313" key="2">
    <source>
        <dbReference type="Proteomes" id="UP001454036"/>
    </source>
</evidence>
<dbReference type="EMBL" id="BAABME010017579">
    <property type="protein sequence ID" value="GAA0150597.1"/>
    <property type="molecule type" value="Genomic_DNA"/>
</dbReference>
<keyword evidence="2" id="KW-1185">Reference proteome</keyword>
<organism evidence="1 2">
    <name type="scientific">Lithospermum erythrorhizon</name>
    <name type="common">Purple gromwell</name>
    <name type="synonym">Lithospermum officinale var. erythrorhizon</name>
    <dbReference type="NCBI Taxonomy" id="34254"/>
    <lineage>
        <taxon>Eukaryota</taxon>
        <taxon>Viridiplantae</taxon>
        <taxon>Streptophyta</taxon>
        <taxon>Embryophyta</taxon>
        <taxon>Tracheophyta</taxon>
        <taxon>Spermatophyta</taxon>
        <taxon>Magnoliopsida</taxon>
        <taxon>eudicotyledons</taxon>
        <taxon>Gunneridae</taxon>
        <taxon>Pentapetalae</taxon>
        <taxon>asterids</taxon>
        <taxon>lamiids</taxon>
        <taxon>Boraginales</taxon>
        <taxon>Boraginaceae</taxon>
        <taxon>Boraginoideae</taxon>
        <taxon>Lithospermeae</taxon>
        <taxon>Lithospermum</taxon>
    </lineage>
</organism>
<dbReference type="Proteomes" id="UP001454036">
    <property type="component" value="Unassembled WGS sequence"/>
</dbReference>